<evidence type="ECO:0008006" key="4">
    <source>
        <dbReference type="Google" id="ProtNLM"/>
    </source>
</evidence>
<keyword evidence="3" id="KW-1185">Reference proteome</keyword>
<sequence>MAAELETRAAAGKQASLITFKGRPMDPGKIRRYLKDASRKESQHMLLEQNESGQLSGTHERIRSFLPFGNRIFLKWNMPYGILQQFQAHVIDHSSPINFAAATPSSDVMVTTPIESASSPQDAPTPTKTLIKKKQIMDRTRLFVQGRHDQLIGSMDKEERMRMSKWLYEYWFYSFKTAKTWGRGPKYWTADSLDFDRFSQVSLSRQPGTSSHAAASASHRFRGLQMPTNLCRWLIHLRPDSQEKVDQWEEQIPMTDPTASQDPRDESTWTPWPSEWREPPLQTRMRDALEHNDFSTLRVESLPVAVPQIAMAAQRSHNQLLEEALGFSIMSRNRELVVETWGKILEEKIDLSSLYPLHIATSYLDGYKVCCDVLDTLLYPKDHGLDVWSMYTNDLGHTVLDNLMISILKSHTSITPGTINTELRHEPRFVGEEIDICGHWDADSESIRALFAEGHPGVPFEWKHKFCHTSIQTICHCIVHMVQHISVPRFNTGSGLYLRQCFHCGTKLQLYPLHTLVVTAYHLASSGCKDEDLFGLVTCLLCLISHGVDSRSKANVSLNALLQFDGPENQCDHQELSPSELAEQFGASLQNYWTPKVRTGWKVFQRLLSICENEFESHRENDTEEEDEGSAPSNEEFIGAIPPEERLFENHNENHKGRFFGNRTDIATLWAAVQAEFLTYRRLDESSNWTSDYFDMQLLLKRLERGETVSVKLVDDGLLKTHCTCGHLPAFNFDNIATLHDATTEYIANLDVWQRATYSELEDKYW</sequence>
<comment type="caution">
    <text evidence="2">The sequence shown here is derived from an EMBL/GenBank/DDBJ whole genome shotgun (WGS) entry which is preliminary data.</text>
</comment>
<dbReference type="Proteomes" id="UP000481861">
    <property type="component" value="Unassembled WGS sequence"/>
</dbReference>
<feature type="region of interest" description="Disordered" evidence="1">
    <location>
        <begin position="253"/>
        <end position="276"/>
    </location>
</feature>
<dbReference type="OrthoDB" id="539213at2759"/>
<reference evidence="2 3" key="1">
    <citation type="submission" date="2020-01" db="EMBL/GenBank/DDBJ databases">
        <authorList>
            <consortium name="DOE Joint Genome Institute"/>
            <person name="Haridas S."/>
            <person name="Albert R."/>
            <person name="Binder M."/>
            <person name="Bloem J."/>
            <person name="Labutti K."/>
            <person name="Salamov A."/>
            <person name="Andreopoulos B."/>
            <person name="Baker S.E."/>
            <person name="Barry K."/>
            <person name="Bills G."/>
            <person name="Bluhm B.H."/>
            <person name="Cannon C."/>
            <person name="Castanera R."/>
            <person name="Culley D.E."/>
            <person name="Daum C."/>
            <person name="Ezra D."/>
            <person name="Gonzalez J.B."/>
            <person name="Henrissat B."/>
            <person name="Kuo A."/>
            <person name="Liang C."/>
            <person name="Lipzen A."/>
            <person name="Lutzoni F."/>
            <person name="Magnuson J."/>
            <person name="Mondo S."/>
            <person name="Nolan M."/>
            <person name="Ohm R."/>
            <person name="Pangilinan J."/>
            <person name="Park H.-J.H."/>
            <person name="Ramirez L."/>
            <person name="Alfaro M."/>
            <person name="Sun H."/>
            <person name="Tritt A."/>
            <person name="Yoshinaga Y."/>
            <person name="Zwiers L.-H.L."/>
            <person name="Turgeon B.G."/>
            <person name="Goodwin S.B."/>
            <person name="Spatafora J.W."/>
            <person name="Crous P.W."/>
            <person name="Grigoriev I.V."/>
        </authorList>
    </citation>
    <scope>NUCLEOTIDE SEQUENCE [LARGE SCALE GENOMIC DNA]</scope>
    <source>
        <strain evidence="2 3">CBS 611.86</strain>
    </source>
</reference>
<evidence type="ECO:0000256" key="1">
    <source>
        <dbReference type="SAM" id="MobiDB-lite"/>
    </source>
</evidence>
<name>A0A7C8ME45_9PLEO</name>
<evidence type="ECO:0000313" key="2">
    <source>
        <dbReference type="EMBL" id="KAF2874415.1"/>
    </source>
</evidence>
<feature type="region of interest" description="Disordered" evidence="1">
    <location>
        <begin position="617"/>
        <end position="637"/>
    </location>
</feature>
<dbReference type="EMBL" id="JAADJZ010000006">
    <property type="protein sequence ID" value="KAF2874415.1"/>
    <property type="molecule type" value="Genomic_DNA"/>
</dbReference>
<dbReference type="AlphaFoldDB" id="A0A7C8ME45"/>
<proteinExistence type="predicted"/>
<protein>
    <recommendedName>
        <fullName evidence="4">Clr5 domain-containing protein</fullName>
    </recommendedName>
</protein>
<evidence type="ECO:0000313" key="3">
    <source>
        <dbReference type="Proteomes" id="UP000481861"/>
    </source>
</evidence>
<accession>A0A7C8ME45</accession>
<gene>
    <name evidence="2" type="ORF">BDV95DRAFT_332278</name>
</gene>
<organism evidence="2 3">
    <name type="scientific">Massariosphaeria phaeospora</name>
    <dbReference type="NCBI Taxonomy" id="100035"/>
    <lineage>
        <taxon>Eukaryota</taxon>
        <taxon>Fungi</taxon>
        <taxon>Dikarya</taxon>
        <taxon>Ascomycota</taxon>
        <taxon>Pezizomycotina</taxon>
        <taxon>Dothideomycetes</taxon>
        <taxon>Pleosporomycetidae</taxon>
        <taxon>Pleosporales</taxon>
        <taxon>Pleosporales incertae sedis</taxon>
        <taxon>Massariosphaeria</taxon>
    </lineage>
</organism>